<dbReference type="Pfam" id="PF01931">
    <property type="entry name" value="NTPase_I-T"/>
    <property type="match status" value="1"/>
</dbReference>
<proteinExistence type="predicted"/>
<comment type="catalytic activity">
    <reaction evidence="11">
        <text>XTP + H2O = XDP + phosphate + H(+)</text>
        <dbReference type="Rhea" id="RHEA:28406"/>
        <dbReference type="ChEBI" id="CHEBI:15377"/>
        <dbReference type="ChEBI" id="CHEBI:15378"/>
        <dbReference type="ChEBI" id="CHEBI:43474"/>
        <dbReference type="ChEBI" id="CHEBI:59884"/>
        <dbReference type="ChEBI" id="CHEBI:61314"/>
        <dbReference type="EC" id="3.6.1.73"/>
    </reaction>
</comment>
<keyword evidence="6" id="KW-0460">Magnesium</keyword>
<evidence type="ECO:0000256" key="2">
    <source>
        <dbReference type="ARBA" id="ARBA00001946"/>
    </source>
</evidence>
<evidence type="ECO:0000256" key="7">
    <source>
        <dbReference type="ARBA" id="ARBA00023080"/>
    </source>
</evidence>
<dbReference type="InterPro" id="IPR029001">
    <property type="entry name" value="ITPase-like_fam"/>
</dbReference>
<evidence type="ECO:0000256" key="5">
    <source>
        <dbReference type="ARBA" id="ARBA00022801"/>
    </source>
</evidence>
<keyword evidence="8" id="KW-0464">Manganese</keyword>
<evidence type="ECO:0000256" key="6">
    <source>
        <dbReference type="ARBA" id="ARBA00022842"/>
    </source>
</evidence>
<sequence length="166" mass="18421">MEIIIGSKNPTKVKAVAEIFEGDQVIAITAESNVPAQPFSDEETRQGAINRAMECRKSTTNGIGIGLEGGVMFIDDTLYLCNWGALVSEDWQVHTASGARIALPKEIVESLKNGFELGDIMDDYANRKEVSTHEGTIGIFTNDLVSRKEMFAHVVKLLRGQWEYWK</sequence>
<dbReference type="EC" id="3.6.1.73" evidence="9"/>
<dbReference type="OrthoDB" id="164951at2"/>
<dbReference type="EMBL" id="PIOD01000002">
    <property type="protein sequence ID" value="RDW21515.1"/>
    <property type="molecule type" value="Genomic_DNA"/>
</dbReference>
<dbReference type="GO" id="GO:0009117">
    <property type="term" value="P:nucleotide metabolic process"/>
    <property type="evidence" value="ECO:0007669"/>
    <property type="project" value="UniProtKB-KW"/>
</dbReference>
<evidence type="ECO:0000256" key="9">
    <source>
        <dbReference type="ARBA" id="ARBA00038901"/>
    </source>
</evidence>
<evidence type="ECO:0000313" key="13">
    <source>
        <dbReference type="EMBL" id="RDW21515.1"/>
    </source>
</evidence>
<keyword evidence="5" id="KW-0378">Hydrolase</keyword>
<evidence type="ECO:0000313" key="14">
    <source>
        <dbReference type="Proteomes" id="UP000256520"/>
    </source>
</evidence>
<dbReference type="GO" id="GO:0103023">
    <property type="term" value="F:ITPase activity"/>
    <property type="evidence" value="ECO:0007669"/>
    <property type="project" value="UniProtKB-EC"/>
</dbReference>
<evidence type="ECO:0000256" key="1">
    <source>
        <dbReference type="ARBA" id="ARBA00001936"/>
    </source>
</evidence>
<feature type="domain" description="Non-canonical purine NTP phosphatase/PRRC1" evidence="12">
    <location>
        <begin position="6"/>
        <end position="155"/>
    </location>
</feature>
<dbReference type="PANTHER" id="PTHR34699">
    <property type="match status" value="1"/>
</dbReference>
<dbReference type="RefSeq" id="WP_115747972.1">
    <property type="nucleotide sequence ID" value="NZ_PIOD01000002.1"/>
</dbReference>
<keyword evidence="4" id="KW-0547">Nucleotide-binding</keyword>
<organism evidence="13 14">
    <name type="scientific">Oceanobacillus chungangensis</name>
    <dbReference type="NCBI Taxonomy" id="1229152"/>
    <lineage>
        <taxon>Bacteria</taxon>
        <taxon>Bacillati</taxon>
        <taxon>Bacillota</taxon>
        <taxon>Bacilli</taxon>
        <taxon>Bacillales</taxon>
        <taxon>Bacillaceae</taxon>
        <taxon>Oceanobacillus</taxon>
    </lineage>
</organism>
<gene>
    <name evidence="13" type="primary">yjjX</name>
    <name evidence="13" type="ORF">CWR45_01180</name>
</gene>
<evidence type="ECO:0000256" key="4">
    <source>
        <dbReference type="ARBA" id="ARBA00022741"/>
    </source>
</evidence>
<evidence type="ECO:0000256" key="10">
    <source>
        <dbReference type="ARBA" id="ARBA00048174"/>
    </source>
</evidence>
<accession>A0A3D8Q330</accession>
<keyword evidence="3" id="KW-0479">Metal-binding</keyword>
<dbReference type="NCBIfam" id="NF002850">
    <property type="entry name" value="PRK03114.1"/>
    <property type="match status" value="1"/>
</dbReference>
<comment type="cofactor">
    <cofactor evidence="1">
        <name>Mn(2+)</name>
        <dbReference type="ChEBI" id="CHEBI:29035"/>
    </cofactor>
</comment>
<keyword evidence="7" id="KW-0546">Nucleotide metabolism</keyword>
<comment type="caution">
    <text evidence="13">The sequence shown here is derived from an EMBL/GenBank/DDBJ whole genome shotgun (WGS) entry which is preliminary data.</text>
</comment>
<keyword evidence="14" id="KW-1185">Reference proteome</keyword>
<dbReference type="InterPro" id="IPR026533">
    <property type="entry name" value="NTPase/PRRC1"/>
</dbReference>
<dbReference type="PANTHER" id="PTHR34699:SF2">
    <property type="entry name" value="NON-CANONICAL PURINE NTP PHOSPHATASE_PRRC1 DOMAIN-CONTAINING PROTEIN"/>
    <property type="match status" value="1"/>
</dbReference>
<evidence type="ECO:0000256" key="3">
    <source>
        <dbReference type="ARBA" id="ARBA00022723"/>
    </source>
</evidence>
<name>A0A3D8Q330_9BACI</name>
<dbReference type="Proteomes" id="UP000256520">
    <property type="component" value="Unassembled WGS sequence"/>
</dbReference>
<dbReference type="InterPro" id="IPR050299">
    <property type="entry name" value="YjjX_NTPase"/>
</dbReference>
<dbReference type="SUPFAM" id="SSF52972">
    <property type="entry name" value="ITPase-like"/>
    <property type="match status" value="1"/>
</dbReference>
<comment type="cofactor">
    <cofactor evidence="2">
        <name>Mg(2+)</name>
        <dbReference type="ChEBI" id="CHEBI:18420"/>
    </cofactor>
</comment>
<dbReference type="GO" id="GO:0000166">
    <property type="term" value="F:nucleotide binding"/>
    <property type="evidence" value="ECO:0007669"/>
    <property type="project" value="UniProtKB-KW"/>
</dbReference>
<evidence type="ECO:0000256" key="8">
    <source>
        <dbReference type="ARBA" id="ARBA00023211"/>
    </source>
</evidence>
<dbReference type="AlphaFoldDB" id="A0A3D8Q330"/>
<dbReference type="GO" id="GO:0046872">
    <property type="term" value="F:metal ion binding"/>
    <property type="evidence" value="ECO:0007669"/>
    <property type="project" value="UniProtKB-KW"/>
</dbReference>
<dbReference type="Gene3D" id="3.90.950.10">
    <property type="match status" value="1"/>
</dbReference>
<evidence type="ECO:0000259" key="12">
    <source>
        <dbReference type="Pfam" id="PF01931"/>
    </source>
</evidence>
<protein>
    <recommendedName>
        <fullName evidence="9">inosine/xanthosine triphosphatase</fullName>
        <ecNumber evidence="9">3.6.1.73</ecNumber>
    </recommendedName>
</protein>
<evidence type="ECO:0000256" key="11">
    <source>
        <dbReference type="ARBA" id="ARBA00048781"/>
    </source>
</evidence>
<comment type="catalytic activity">
    <reaction evidence="10">
        <text>ITP + H2O = IDP + phosphate + H(+)</text>
        <dbReference type="Rhea" id="RHEA:28330"/>
        <dbReference type="ChEBI" id="CHEBI:15377"/>
        <dbReference type="ChEBI" id="CHEBI:15378"/>
        <dbReference type="ChEBI" id="CHEBI:43474"/>
        <dbReference type="ChEBI" id="CHEBI:58280"/>
        <dbReference type="ChEBI" id="CHEBI:61402"/>
        <dbReference type="EC" id="3.6.1.73"/>
    </reaction>
</comment>
<reference evidence="14" key="1">
    <citation type="submission" date="2017-11" db="EMBL/GenBank/DDBJ databases">
        <authorList>
            <person name="Zhu W."/>
        </authorList>
    </citation>
    <scope>NUCLEOTIDE SEQUENCE [LARGE SCALE GENOMIC DNA]</scope>
    <source>
        <strain evidence="14">CAU 1051</strain>
    </source>
</reference>